<sequence>MTGPAASSSAGAQAVRAVLVGLRDLLLRFLLPIAGVGLVLWGAEEVLLAFGVHGDLAKMLRYGVLPIYGLMVFRLLGRKGGG</sequence>
<keyword evidence="1" id="KW-0812">Transmembrane</keyword>
<dbReference type="RefSeq" id="WP_097281076.1">
    <property type="nucleotide sequence ID" value="NZ_OCNJ01000011.1"/>
</dbReference>
<dbReference type="Proteomes" id="UP000219621">
    <property type="component" value="Unassembled WGS sequence"/>
</dbReference>
<keyword evidence="1" id="KW-1133">Transmembrane helix</keyword>
<keyword evidence="1" id="KW-0472">Membrane</keyword>
<evidence type="ECO:0000313" key="3">
    <source>
        <dbReference type="Proteomes" id="UP000219621"/>
    </source>
</evidence>
<evidence type="ECO:0000313" key="2">
    <source>
        <dbReference type="EMBL" id="SOE00121.1"/>
    </source>
</evidence>
<dbReference type="EMBL" id="OCNJ01000011">
    <property type="protein sequence ID" value="SOE00121.1"/>
    <property type="molecule type" value="Genomic_DNA"/>
</dbReference>
<feature type="transmembrane region" description="Helical" evidence="1">
    <location>
        <begin position="25"/>
        <end position="43"/>
    </location>
</feature>
<organism evidence="2 3">
    <name type="scientific">Caenispirillum bisanense</name>
    <dbReference type="NCBI Taxonomy" id="414052"/>
    <lineage>
        <taxon>Bacteria</taxon>
        <taxon>Pseudomonadati</taxon>
        <taxon>Pseudomonadota</taxon>
        <taxon>Alphaproteobacteria</taxon>
        <taxon>Rhodospirillales</taxon>
        <taxon>Novispirillaceae</taxon>
        <taxon>Caenispirillum</taxon>
    </lineage>
</organism>
<name>A0A286GX96_9PROT</name>
<feature type="transmembrane region" description="Helical" evidence="1">
    <location>
        <begin position="59"/>
        <end position="77"/>
    </location>
</feature>
<protein>
    <submittedName>
        <fullName evidence="2">Uncharacterized protein</fullName>
    </submittedName>
</protein>
<reference evidence="2 3" key="1">
    <citation type="submission" date="2017-09" db="EMBL/GenBank/DDBJ databases">
        <authorList>
            <person name="Ehlers B."/>
            <person name="Leendertz F.H."/>
        </authorList>
    </citation>
    <scope>NUCLEOTIDE SEQUENCE [LARGE SCALE GENOMIC DNA]</scope>
    <source>
        <strain evidence="2 3">USBA 140</strain>
    </source>
</reference>
<proteinExistence type="predicted"/>
<dbReference type="AlphaFoldDB" id="A0A286GX96"/>
<evidence type="ECO:0000256" key="1">
    <source>
        <dbReference type="SAM" id="Phobius"/>
    </source>
</evidence>
<accession>A0A286GX96</accession>
<keyword evidence="3" id="KW-1185">Reference proteome</keyword>
<gene>
    <name evidence="2" type="ORF">SAMN05421508_11192</name>
</gene>